<evidence type="ECO:0008006" key="3">
    <source>
        <dbReference type="Google" id="ProtNLM"/>
    </source>
</evidence>
<dbReference type="InterPro" id="IPR013783">
    <property type="entry name" value="Ig-like_fold"/>
</dbReference>
<dbReference type="RefSeq" id="WP_106295580.1">
    <property type="nucleotide sequence ID" value="NZ_PVTH01000016.1"/>
</dbReference>
<sequence length="317" mass="36030">MSDFGMILKILPFAGLLFLVSCKDFIEPSIEDEKVFINAPADSTQTSTYLQTFWWDEVEDALSYRVQIVTPGFSDASRLIMDTLVTNNKFIYTLDPGIYEWRIRGENGSSSTLYTTQRLTVYESNIGSQVVQVRAPSNGLLTNLSDTEFSWNNLYGAKVYRLQVDTNNFRDEKVLFFDQTTTALDLRVRFSKDNTYQWRVRAEQDSAVSKWSTISEIRYDKTPPSIVSLVGPSKGASAASPVSLQWKALEDASSYQLYVYRSDTTTLYNPSFPMTLKETNYSFKDGTFGEVVYWKVRAADVAGNWGAFSELRSFTIQ</sequence>
<dbReference type="OrthoDB" id="1121506at2"/>
<keyword evidence="2" id="KW-1185">Reference proteome</keyword>
<dbReference type="AlphaFoldDB" id="A0A2T0TQT2"/>
<reference evidence="1 2" key="1">
    <citation type="submission" date="2018-03" db="EMBL/GenBank/DDBJ databases">
        <title>Genomic Encyclopedia of Type Strains, Phase III (KMG-III): the genomes of soil and plant-associated and newly described type strains.</title>
        <authorList>
            <person name="Whitman W."/>
        </authorList>
    </citation>
    <scope>NUCLEOTIDE SEQUENCE [LARGE SCALE GENOMIC DNA]</scope>
    <source>
        <strain evidence="1 2">CGMCC 1.9313</strain>
    </source>
</reference>
<protein>
    <recommendedName>
        <fullName evidence="3">Fibronectin type-III domain-containing protein</fullName>
    </recommendedName>
</protein>
<comment type="caution">
    <text evidence="1">The sequence shown here is derived from an EMBL/GenBank/DDBJ whole genome shotgun (WGS) entry which is preliminary data.</text>
</comment>
<proteinExistence type="predicted"/>
<evidence type="ECO:0000313" key="2">
    <source>
        <dbReference type="Proteomes" id="UP000238034"/>
    </source>
</evidence>
<evidence type="ECO:0000313" key="1">
    <source>
        <dbReference type="EMBL" id="PRY48084.1"/>
    </source>
</evidence>
<dbReference type="Gene3D" id="2.60.40.10">
    <property type="entry name" value="Immunoglobulins"/>
    <property type="match status" value="2"/>
</dbReference>
<dbReference type="InterPro" id="IPR036116">
    <property type="entry name" value="FN3_sf"/>
</dbReference>
<organism evidence="1 2">
    <name type="scientific">Arcticibacter pallidicorallinus</name>
    <dbReference type="NCBI Taxonomy" id="1259464"/>
    <lineage>
        <taxon>Bacteria</taxon>
        <taxon>Pseudomonadati</taxon>
        <taxon>Bacteroidota</taxon>
        <taxon>Sphingobacteriia</taxon>
        <taxon>Sphingobacteriales</taxon>
        <taxon>Sphingobacteriaceae</taxon>
        <taxon>Arcticibacter</taxon>
    </lineage>
</organism>
<accession>A0A2T0TQT2</accession>
<dbReference type="Proteomes" id="UP000238034">
    <property type="component" value="Unassembled WGS sequence"/>
</dbReference>
<dbReference type="EMBL" id="PVTH01000016">
    <property type="protein sequence ID" value="PRY48084.1"/>
    <property type="molecule type" value="Genomic_DNA"/>
</dbReference>
<gene>
    <name evidence="1" type="ORF">B0I27_11618</name>
</gene>
<dbReference type="SUPFAM" id="SSF49265">
    <property type="entry name" value="Fibronectin type III"/>
    <property type="match status" value="1"/>
</dbReference>
<name>A0A2T0TQT2_9SPHI</name>